<dbReference type="EMBL" id="CP055153">
    <property type="protein sequence ID" value="QMU29341.1"/>
    <property type="molecule type" value="Genomic_DNA"/>
</dbReference>
<gene>
    <name evidence="2" type="ORF">HUW48_15440</name>
</gene>
<name>A0A7L7L940_9BACT</name>
<dbReference type="KEGG" id="add:HUW48_15440"/>
<dbReference type="RefSeq" id="WP_182411800.1">
    <property type="nucleotide sequence ID" value="NZ_CP055153.1"/>
</dbReference>
<keyword evidence="3" id="KW-1185">Reference proteome</keyword>
<dbReference type="AlphaFoldDB" id="A0A7L7L940"/>
<keyword evidence="1" id="KW-1133">Transmembrane helix</keyword>
<evidence type="ECO:0000256" key="1">
    <source>
        <dbReference type="SAM" id="Phobius"/>
    </source>
</evidence>
<reference evidence="2 3" key="2">
    <citation type="submission" date="2020-08" db="EMBL/GenBank/DDBJ databases">
        <title>Adhaeribacter dokdonensis sp. nov., isolated from the rhizosphere of Elymus tsukushiensis, a plant native to the Dokdo Islands, Republic of Korea.</title>
        <authorList>
            <person name="Ghim S.Y."/>
        </authorList>
    </citation>
    <scope>NUCLEOTIDE SEQUENCE [LARGE SCALE GENOMIC DNA]</scope>
    <source>
        <strain evidence="2 3">KUDC8001</strain>
    </source>
</reference>
<reference evidence="2 3" key="1">
    <citation type="submission" date="2020-06" db="EMBL/GenBank/DDBJ databases">
        <authorList>
            <person name="Hwang Y.J."/>
        </authorList>
    </citation>
    <scope>NUCLEOTIDE SEQUENCE [LARGE SCALE GENOMIC DNA]</scope>
    <source>
        <strain evidence="2 3">KUDC8001</strain>
    </source>
</reference>
<protein>
    <submittedName>
        <fullName evidence="2">Uncharacterized protein</fullName>
    </submittedName>
</protein>
<keyword evidence="1" id="KW-0812">Transmembrane</keyword>
<accession>A0A7L7L940</accession>
<keyword evidence="1" id="KW-0472">Membrane</keyword>
<dbReference type="Proteomes" id="UP000514509">
    <property type="component" value="Chromosome"/>
</dbReference>
<proteinExistence type="predicted"/>
<organism evidence="2 3">
    <name type="scientific">Adhaeribacter radiodurans</name>
    <dbReference type="NCBI Taxonomy" id="2745197"/>
    <lineage>
        <taxon>Bacteria</taxon>
        <taxon>Pseudomonadati</taxon>
        <taxon>Bacteroidota</taxon>
        <taxon>Cytophagia</taxon>
        <taxon>Cytophagales</taxon>
        <taxon>Hymenobacteraceae</taxon>
        <taxon>Adhaeribacter</taxon>
    </lineage>
</organism>
<sequence length="174" mass="19067">MSTLQMLDVFIGIIFLYLLLSFICSAINEIVEGVLKKRASDLHRGIHELLHNTPENRLVEKLYSHPLVASLYRGKYSSRTKKNLPSYIPASNFALALLDIILPASSTNVSGAAGGGTANAENSVDKSPLKSLREAVLNYSGFPAHQAILALIDAAEGDINKVRQNLEVWYNASW</sequence>
<evidence type="ECO:0000313" key="2">
    <source>
        <dbReference type="EMBL" id="QMU29341.1"/>
    </source>
</evidence>
<feature type="transmembrane region" description="Helical" evidence="1">
    <location>
        <begin position="6"/>
        <end position="28"/>
    </location>
</feature>
<evidence type="ECO:0000313" key="3">
    <source>
        <dbReference type="Proteomes" id="UP000514509"/>
    </source>
</evidence>